<dbReference type="EC" id="3.1.3.16" evidence="1"/>
<comment type="catalytic activity">
    <reaction evidence="1">
        <text>O-phospho-L-threonyl-[protein] + H2O = L-threonyl-[protein] + phosphate</text>
        <dbReference type="Rhea" id="RHEA:47004"/>
        <dbReference type="Rhea" id="RHEA-COMP:11060"/>
        <dbReference type="Rhea" id="RHEA-COMP:11605"/>
        <dbReference type="ChEBI" id="CHEBI:15377"/>
        <dbReference type="ChEBI" id="CHEBI:30013"/>
        <dbReference type="ChEBI" id="CHEBI:43474"/>
        <dbReference type="ChEBI" id="CHEBI:61977"/>
        <dbReference type="EC" id="3.1.3.16"/>
    </reaction>
</comment>
<dbReference type="InterPro" id="IPR029052">
    <property type="entry name" value="Metallo-depent_PP-like"/>
</dbReference>
<evidence type="ECO:0000313" key="5">
    <source>
        <dbReference type="Proteomes" id="UP000280834"/>
    </source>
</evidence>
<feature type="domain" description="Serine/threonine specific protein phosphatases" evidence="3">
    <location>
        <begin position="118"/>
        <end position="123"/>
    </location>
</feature>
<sequence>MTEQLSVLADRIIHRLMTDQFLDGFSDHQLITIIDAASVCKILQPIGCLIQISAPVIIFGDIHGQFGDLMRYFKIVGTPPEQNFLFLGDYIDRCKKGLEVVMLLFCFKVKYPDRVNLLRGNHECTKMNRTYGFYQECKRVRTTSLWKIFQKAFNELPLCANVCVIYFIVISVNNRLICMHGGISPLIHGWHSLKNLKKPRNQADCDSGLALDLMWSDPDNDPCAKGFTPNKIRNASWMFGQDMIKECIAALDVDMIVRAHEVVKNGHHIDCDGKICTVFSAPNYCGTDGNCGSIMRVTDDLKISFVTLKPKLDLQKLSAEQLAELEKQSRSSAAKSPNPGTNLLPTEIITPINKGKQ</sequence>
<dbReference type="AlphaFoldDB" id="A0A0R3QQJ2"/>
<dbReference type="SMART" id="SM00156">
    <property type="entry name" value="PP2Ac"/>
    <property type="match status" value="1"/>
</dbReference>
<organism evidence="6">
    <name type="scientific">Brugia timori</name>
    <dbReference type="NCBI Taxonomy" id="42155"/>
    <lineage>
        <taxon>Eukaryota</taxon>
        <taxon>Metazoa</taxon>
        <taxon>Ecdysozoa</taxon>
        <taxon>Nematoda</taxon>
        <taxon>Chromadorea</taxon>
        <taxon>Rhabditida</taxon>
        <taxon>Spirurina</taxon>
        <taxon>Spiruromorpha</taxon>
        <taxon>Filarioidea</taxon>
        <taxon>Onchocercidae</taxon>
        <taxon>Brugia</taxon>
    </lineage>
</organism>
<dbReference type="EMBL" id="UZAG01016202">
    <property type="protein sequence ID" value="VDO26682.1"/>
    <property type="molecule type" value="Genomic_DNA"/>
</dbReference>
<protein>
    <recommendedName>
        <fullName evidence="1">Serine/threonine-protein phosphatase</fullName>
        <ecNumber evidence="1">3.1.3.16</ecNumber>
    </recommendedName>
</protein>
<keyword evidence="5" id="KW-1185">Reference proteome</keyword>
<evidence type="ECO:0000313" key="4">
    <source>
        <dbReference type="EMBL" id="VDO26682.1"/>
    </source>
</evidence>
<dbReference type="GO" id="GO:0005634">
    <property type="term" value="C:nucleus"/>
    <property type="evidence" value="ECO:0007669"/>
    <property type="project" value="TreeGrafter"/>
</dbReference>
<evidence type="ECO:0000259" key="3">
    <source>
        <dbReference type="PROSITE" id="PS00125"/>
    </source>
</evidence>
<evidence type="ECO:0000256" key="1">
    <source>
        <dbReference type="RuleBase" id="RU004273"/>
    </source>
</evidence>
<dbReference type="InterPro" id="IPR050341">
    <property type="entry name" value="PP1_catalytic_subunit"/>
</dbReference>
<dbReference type="PANTHER" id="PTHR11668:SF285">
    <property type="entry name" value="SERINE_THREONINE-PROTEIN PHOSPHATASE-RELATED"/>
    <property type="match status" value="1"/>
</dbReference>
<evidence type="ECO:0000256" key="2">
    <source>
        <dbReference type="SAM" id="MobiDB-lite"/>
    </source>
</evidence>
<dbReference type="InterPro" id="IPR006186">
    <property type="entry name" value="Ser/Thr-sp_prot-phosphatase"/>
</dbReference>
<reference evidence="6" key="1">
    <citation type="submission" date="2017-02" db="UniProtKB">
        <authorList>
            <consortium name="WormBaseParasite"/>
        </authorList>
    </citation>
    <scope>IDENTIFICATION</scope>
</reference>
<dbReference type="Gene3D" id="3.60.21.10">
    <property type="match status" value="1"/>
</dbReference>
<dbReference type="SUPFAM" id="SSF56300">
    <property type="entry name" value="Metallo-dependent phosphatases"/>
    <property type="match status" value="1"/>
</dbReference>
<dbReference type="PROSITE" id="PS00125">
    <property type="entry name" value="SER_THR_PHOSPHATASE"/>
    <property type="match status" value="1"/>
</dbReference>
<dbReference type="STRING" id="42155.A0A0R3QQJ2"/>
<dbReference type="Pfam" id="PF00149">
    <property type="entry name" value="Metallophos"/>
    <property type="match status" value="1"/>
</dbReference>
<name>A0A0R3QQJ2_9BILA</name>
<dbReference type="PANTHER" id="PTHR11668">
    <property type="entry name" value="SERINE/THREONINE PROTEIN PHOSPHATASE"/>
    <property type="match status" value="1"/>
</dbReference>
<dbReference type="Proteomes" id="UP000280834">
    <property type="component" value="Unassembled WGS sequence"/>
</dbReference>
<dbReference type="WBParaSite" id="BTMF_0000997701-mRNA-1">
    <property type="protein sequence ID" value="BTMF_0000997701-mRNA-1"/>
    <property type="gene ID" value="BTMF_0000997701"/>
</dbReference>
<proteinExistence type="inferred from homology"/>
<dbReference type="InterPro" id="IPR004843">
    <property type="entry name" value="Calcineurin-like_PHP"/>
</dbReference>
<evidence type="ECO:0000313" key="6">
    <source>
        <dbReference type="WBParaSite" id="BTMF_0000997701-mRNA-1"/>
    </source>
</evidence>
<dbReference type="GO" id="GO:0004722">
    <property type="term" value="F:protein serine/threonine phosphatase activity"/>
    <property type="evidence" value="ECO:0007669"/>
    <property type="project" value="UniProtKB-EC"/>
</dbReference>
<reference evidence="4 5" key="2">
    <citation type="submission" date="2018-11" db="EMBL/GenBank/DDBJ databases">
        <authorList>
            <consortium name="Pathogen Informatics"/>
        </authorList>
    </citation>
    <scope>NUCLEOTIDE SEQUENCE [LARGE SCALE GENOMIC DNA]</scope>
</reference>
<keyword evidence="1" id="KW-0378">Hydrolase</keyword>
<feature type="region of interest" description="Disordered" evidence="2">
    <location>
        <begin position="327"/>
        <end position="357"/>
    </location>
</feature>
<feature type="compositionally biased region" description="Polar residues" evidence="2">
    <location>
        <begin position="330"/>
        <end position="344"/>
    </location>
</feature>
<comment type="similarity">
    <text evidence="1">Belongs to the PPP phosphatase family.</text>
</comment>
<dbReference type="PRINTS" id="PR00114">
    <property type="entry name" value="STPHPHTASE"/>
</dbReference>
<dbReference type="GO" id="GO:0005737">
    <property type="term" value="C:cytoplasm"/>
    <property type="evidence" value="ECO:0007669"/>
    <property type="project" value="TreeGrafter"/>
</dbReference>
<gene>
    <name evidence="4" type="ORF">BTMF_LOCUS8028</name>
</gene>
<accession>A0A0R3QQJ2</accession>